<evidence type="ECO:0000313" key="1">
    <source>
        <dbReference type="EMBL" id="KAJ2981406.1"/>
    </source>
</evidence>
<comment type="caution">
    <text evidence="1">The sequence shown here is derived from an EMBL/GenBank/DDBJ whole genome shotgun (WGS) entry which is preliminary data.</text>
</comment>
<dbReference type="EMBL" id="JANSHE010004055">
    <property type="protein sequence ID" value="KAJ2981406.1"/>
    <property type="molecule type" value="Genomic_DNA"/>
</dbReference>
<reference evidence="1" key="1">
    <citation type="submission" date="2022-08" db="EMBL/GenBank/DDBJ databases">
        <title>Genome Sequence of Pycnoporus sanguineus.</title>
        <authorList>
            <person name="Buettner E."/>
        </authorList>
    </citation>
    <scope>NUCLEOTIDE SEQUENCE</scope>
    <source>
        <strain evidence="1">CG-C14</strain>
    </source>
</reference>
<proteinExistence type="predicted"/>
<name>A0ACC1NRC7_9APHY</name>
<gene>
    <name evidence="1" type="ORF">NUW54_g10877</name>
</gene>
<protein>
    <submittedName>
        <fullName evidence="1">Uncharacterized protein</fullName>
    </submittedName>
</protein>
<evidence type="ECO:0000313" key="2">
    <source>
        <dbReference type="Proteomes" id="UP001144978"/>
    </source>
</evidence>
<sequence>MPELDILHGFEHLAVNLKKKWSEDHWVPLSARLVLFPRVFATGTKQKDYITCSVDTRECFDYREELEPADCGVSPNSFDAAKARGKPYAKYLKPLSQGELVVKARGKEIIFAAGYHAVRVHFGLEGTMVIMPTQAFNKMIQNDCPGSNKDPGKAAQMRSFIVPDELTVKGARNTDGRKQTMAVFAALVGQEDTLVMVDHNRLLRIHIMSLARPWDEQDLTPESEVSTPVLAVEAHLDIFNGYGQHTSHDLLHTLGLWPGMPASELCADEEMFIRFKSSLHTYAAQYTSTTYRRRCLSLPNRLSPLEYNYKSDDNYHKLYLKVFRKSVVRMTREEYNGFAKAGLFDSSHVIGEPYQFSEQDLIDVAYREVPVYQYVQSNKTKEPIYTVIVAKPPLHWKYSGDGVQKMIAPDARSAGFSTTIGPASFHMYKNNQYRWDIHTGKAGRPPRAVPLVNTLRQRASRGQSAAARAKDAQAIMEEDQDLKNMTETGMGDSQRPFKRRRISKLSVGATDRITRSDATASLWWQMPIRACRASTLAAKRTFLLLLFLQKPSGHARTSARSLRARSLSAKPLRAHSAHSPSARSLSRNPTRSLSAEPT</sequence>
<organism evidence="1 2">
    <name type="scientific">Trametes sanguinea</name>
    <dbReference type="NCBI Taxonomy" id="158606"/>
    <lineage>
        <taxon>Eukaryota</taxon>
        <taxon>Fungi</taxon>
        <taxon>Dikarya</taxon>
        <taxon>Basidiomycota</taxon>
        <taxon>Agaricomycotina</taxon>
        <taxon>Agaricomycetes</taxon>
        <taxon>Polyporales</taxon>
        <taxon>Polyporaceae</taxon>
        <taxon>Trametes</taxon>
    </lineage>
</organism>
<keyword evidence="2" id="KW-1185">Reference proteome</keyword>
<dbReference type="Proteomes" id="UP001144978">
    <property type="component" value="Unassembled WGS sequence"/>
</dbReference>
<accession>A0ACC1NRC7</accession>